<evidence type="ECO:0000313" key="3">
    <source>
        <dbReference type="Proteomes" id="UP000547209"/>
    </source>
</evidence>
<sequence>MTPAKRKWNPGWLILIVLFGGATGFAVGPYVLLDPGLSRVDLDPSFPLHFPLLLVHIFASFLALAVGWLQFLPALRRRRPGLHRLIGRIYLICVAIGGATGLVVGAFTESFIRQLAFLTLAALWLFTGWRGYVAIRRRQYGAHGLWMLRSYAVTLVAATARLITPLCILIFVAGHGGLPPGGVQAVVSLVLEVNIWLGLIVNLLLAEWVFAQRLRGD</sequence>
<keyword evidence="1" id="KW-0472">Membrane</keyword>
<protein>
    <submittedName>
        <fullName evidence="2">DUF2306 domain-containing protein</fullName>
    </submittedName>
</protein>
<organism evidence="2 3">
    <name type="scientific">Cohnella nanjingensis</name>
    <dbReference type="NCBI Taxonomy" id="1387779"/>
    <lineage>
        <taxon>Bacteria</taxon>
        <taxon>Bacillati</taxon>
        <taxon>Bacillota</taxon>
        <taxon>Bacilli</taxon>
        <taxon>Bacillales</taxon>
        <taxon>Paenibacillaceae</taxon>
        <taxon>Cohnella</taxon>
    </lineage>
</organism>
<dbReference type="RefSeq" id="WP_185143538.1">
    <property type="nucleotide sequence ID" value="NZ_JACJVP010000024.1"/>
</dbReference>
<feature type="transmembrane region" description="Helical" evidence="1">
    <location>
        <begin position="193"/>
        <end position="211"/>
    </location>
</feature>
<accession>A0A7X0RQY3</accession>
<feature type="transmembrane region" description="Helical" evidence="1">
    <location>
        <begin position="111"/>
        <end position="129"/>
    </location>
</feature>
<comment type="caution">
    <text evidence="2">The sequence shown here is derived from an EMBL/GenBank/DDBJ whole genome shotgun (WGS) entry which is preliminary data.</text>
</comment>
<evidence type="ECO:0000313" key="2">
    <source>
        <dbReference type="EMBL" id="MBB6672072.1"/>
    </source>
</evidence>
<dbReference type="Proteomes" id="UP000547209">
    <property type="component" value="Unassembled WGS sequence"/>
</dbReference>
<evidence type="ECO:0000256" key="1">
    <source>
        <dbReference type="SAM" id="Phobius"/>
    </source>
</evidence>
<feature type="transmembrane region" description="Helical" evidence="1">
    <location>
        <begin position="53"/>
        <end position="73"/>
    </location>
</feature>
<proteinExistence type="predicted"/>
<keyword evidence="1" id="KW-0812">Transmembrane</keyword>
<reference evidence="2 3" key="1">
    <citation type="submission" date="2020-08" db="EMBL/GenBank/DDBJ databases">
        <title>Cohnella phylogeny.</title>
        <authorList>
            <person name="Dunlap C."/>
        </authorList>
    </citation>
    <scope>NUCLEOTIDE SEQUENCE [LARGE SCALE GENOMIC DNA]</scope>
    <source>
        <strain evidence="2 3">DSM 28246</strain>
    </source>
</reference>
<dbReference type="Pfam" id="PF10067">
    <property type="entry name" value="DUF2306"/>
    <property type="match status" value="1"/>
</dbReference>
<keyword evidence="1" id="KW-1133">Transmembrane helix</keyword>
<keyword evidence="3" id="KW-1185">Reference proteome</keyword>
<feature type="transmembrane region" description="Helical" evidence="1">
    <location>
        <begin position="12"/>
        <end position="33"/>
    </location>
</feature>
<dbReference type="EMBL" id="JACJVP010000024">
    <property type="protein sequence ID" value="MBB6672072.1"/>
    <property type="molecule type" value="Genomic_DNA"/>
</dbReference>
<dbReference type="AlphaFoldDB" id="A0A7X0RQY3"/>
<dbReference type="InterPro" id="IPR018750">
    <property type="entry name" value="DUF2306_membrane"/>
</dbReference>
<feature type="transmembrane region" description="Helical" evidence="1">
    <location>
        <begin position="150"/>
        <end position="173"/>
    </location>
</feature>
<feature type="transmembrane region" description="Helical" evidence="1">
    <location>
        <begin position="85"/>
        <end position="105"/>
    </location>
</feature>
<name>A0A7X0RQY3_9BACL</name>
<gene>
    <name evidence="2" type="ORF">H7C19_15440</name>
</gene>